<reference evidence="2" key="1">
    <citation type="submission" date="2022-11" db="UniProtKB">
        <authorList>
            <consortium name="WormBaseParasite"/>
        </authorList>
    </citation>
    <scope>IDENTIFICATION</scope>
</reference>
<protein>
    <submittedName>
        <fullName evidence="2">Uncharacterized protein</fullName>
    </submittedName>
</protein>
<evidence type="ECO:0000313" key="2">
    <source>
        <dbReference type="WBParaSite" id="PSU_v2.g6165.t1"/>
    </source>
</evidence>
<name>A0A914Z1D0_9BILA</name>
<dbReference type="WBParaSite" id="PSU_v2.g6165.t1">
    <property type="protein sequence ID" value="PSU_v2.g6165.t1"/>
    <property type="gene ID" value="PSU_v2.g6165"/>
</dbReference>
<sequence>MSLWLYDPFRESNGVQRHRQNNGWNPYREMAELERSLDHFFNASTQQLQLRDHAGQVINDKDGFKYRIDKVKMLLFKLNTKKNMKMNPFNVHSFVG</sequence>
<dbReference type="Proteomes" id="UP000887577">
    <property type="component" value="Unplaced"/>
</dbReference>
<dbReference type="AlphaFoldDB" id="A0A914Z1D0"/>
<evidence type="ECO:0000313" key="1">
    <source>
        <dbReference type="Proteomes" id="UP000887577"/>
    </source>
</evidence>
<proteinExistence type="predicted"/>
<keyword evidence="1" id="KW-1185">Reference proteome</keyword>
<organism evidence="1 2">
    <name type="scientific">Panagrolaimus superbus</name>
    <dbReference type="NCBI Taxonomy" id="310955"/>
    <lineage>
        <taxon>Eukaryota</taxon>
        <taxon>Metazoa</taxon>
        <taxon>Ecdysozoa</taxon>
        <taxon>Nematoda</taxon>
        <taxon>Chromadorea</taxon>
        <taxon>Rhabditida</taxon>
        <taxon>Tylenchina</taxon>
        <taxon>Panagrolaimomorpha</taxon>
        <taxon>Panagrolaimoidea</taxon>
        <taxon>Panagrolaimidae</taxon>
        <taxon>Panagrolaimus</taxon>
    </lineage>
</organism>
<accession>A0A914Z1D0</accession>